<dbReference type="PRINTS" id="PR00368">
    <property type="entry name" value="FADPNR"/>
</dbReference>
<dbReference type="RefSeq" id="WP_121660487.1">
    <property type="nucleotide sequence ID" value="NZ_BMEK01000004.1"/>
</dbReference>
<dbReference type="SUPFAM" id="SSF51905">
    <property type="entry name" value="FAD/NAD(P)-binding domain"/>
    <property type="match status" value="2"/>
</dbReference>
<accession>A0A3L7IS64</accession>
<dbReference type="Gene3D" id="3.30.390.30">
    <property type="match status" value="1"/>
</dbReference>
<dbReference type="PANTHER" id="PTHR43557:SF2">
    <property type="entry name" value="RIESKE DOMAIN-CONTAINING PROTEIN-RELATED"/>
    <property type="match status" value="1"/>
</dbReference>
<name>A0A3L7IS64_9MICO</name>
<dbReference type="GO" id="GO:0016651">
    <property type="term" value="F:oxidoreductase activity, acting on NAD(P)H"/>
    <property type="evidence" value="ECO:0007669"/>
    <property type="project" value="TreeGrafter"/>
</dbReference>
<evidence type="ECO:0000259" key="6">
    <source>
        <dbReference type="Pfam" id="PF14759"/>
    </source>
</evidence>
<evidence type="ECO:0000256" key="4">
    <source>
        <dbReference type="ARBA" id="ARBA00023002"/>
    </source>
</evidence>
<evidence type="ECO:0000259" key="5">
    <source>
        <dbReference type="Pfam" id="PF07992"/>
    </source>
</evidence>
<dbReference type="InterPro" id="IPR028202">
    <property type="entry name" value="Reductase_C"/>
</dbReference>
<keyword evidence="8" id="KW-1185">Reference proteome</keyword>
<dbReference type="InterPro" id="IPR023753">
    <property type="entry name" value="FAD/NAD-binding_dom"/>
</dbReference>
<dbReference type="SUPFAM" id="SSF55424">
    <property type="entry name" value="FAD/NAD-linked reductases, dimerisation (C-terminal) domain"/>
    <property type="match status" value="1"/>
</dbReference>
<evidence type="ECO:0000313" key="8">
    <source>
        <dbReference type="Proteomes" id="UP000282460"/>
    </source>
</evidence>
<dbReference type="GO" id="GO:0005737">
    <property type="term" value="C:cytoplasm"/>
    <property type="evidence" value="ECO:0007669"/>
    <property type="project" value="TreeGrafter"/>
</dbReference>
<organism evidence="7 8">
    <name type="scientific">Mycetocola zhadangensis</name>
    <dbReference type="NCBI Taxonomy" id="1164595"/>
    <lineage>
        <taxon>Bacteria</taxon>
        <taxon>Bacillati</taxon>
        <taxon>Actinomycetota</taxon>
        <taxon>Actinomycetes</taxon>
        <taxon>Micrococcales</taxon>
        <taxon>Microbacteriaceae</taxon>
        <taxon>Mycetocola</taxon>
    </lineage>
</organism>
<feature type="domain" description="FAD/NAD(P)-binding" evidence="5">
    <location>
        <begin position="7"/>
        <end position="305"/>
    </location>
</feature>
<dbReference type="InterPro" id="IPR016156">
    <property type="entry name" value="FAD/NAD-linked_Rdtase_dimer_sf"/>
</dbReference>
<sequence length="400" mass="42114">MSAAPSNIVIVGASAAGLTTAAALRRNGYDRDLTLVDAERHVPYDRPPLSKHLLTGEWGVDRVALKTEADLASLAVDIRSGVSATKLDVERSILSLTDATDLPFDRLVIATGVTPRVLPESAHLAGVHTLRTIDDTLALSEELVAGRHLVVVGGGFLGTEVAAAAIGLGLRVTLVNSRPTPLERSLGPAIGAEVAALHTGHGVELRTGPENAVQSLLSSAGRVTGVLFTDGSTLNADVVFVAIGASPTVDWLNGSGLSIGDGVECAPDLSAAPGIYAAGDVARWENPAFDESMRVEHRTNATEQAMHVGARLVDGAPDAFASVPYFWTDQYDLKLQVHGWIPGYDEVRILEGSLVERRMLAVFRRGDRVVGALGVGAAKALRQWRQLIVDRTAWADVVGG</sequence>
<evidence type="ECO:0000313" key="7">
    <source>
        <dbReference type="EMBL" id="RLQ81013.1"/>
    </source>
</evidence>
<gene>
    <name evidence="7" type="ORF">D9V28_14765</name>
</gene>
<protein>
    <submittedName>
        <fullName evidence="7">NAD(P)/FAD-dependent oxidoreductase</fullName>
    </submittedName>
</protein>
<reference evidence="7 8" key="1">
    <citation type="submission" date="2018-10" db="EMBL/GenBank/DDBJ databases">
        <authorList>
            <person name="Li J."/>
        </authorList>
    </citation>
    <scope>NUCLEOTIDE SEQUENCE [LARGE SCALE GENOMIC DNA]</scope>
    <source>
        <strain evidence="7 8">ZD1-4</strain>
    </source>
</reference>
<dbReference type="Gene3D" id="3.50.50.60">
    <property type="entry name" value="FAD/NAD(P)-binding domain"/>
    <property type="match status" value="2"/>
</dbReference>
<evidence type="ECO:0000256" key="2">
    <source>
        <dbReference type="ARBA" id="ARBA00022630"/>
    </source>
</evidence>
<dbReference type="PANTHER" id="PTHR43557">
    <property type="entry name" value="APOPTOSIS-INDUCING FACTOR 1"/>
    <property type="match status" value="1"/>
</dbReference>
<proteinExistence type="predicted"/>
<dbReference type="InterPro" id="IPR050446">
    <property type="entry name" value="FAD-oxidoreductase/Apoptosis"/>
</dbReference>
<feature type="domain" description="Reductase C-terminal" evidence="6">
    <location>
        <begin position="325"/>
        <end position="392"/>
    </location>
</feature>
<dbReference type="PRINTS" id="PR00411">
    <property type="entry name" value="PNDRDTASEI"/>
</dbReference>
<keyword evidence="2" id="KW-0285">Flavoprotein</keyword>
<dbReference type="EMBL" id="RCWJ01000005">
    <property type="protein sequence ID" value="RLQ81013.1"/>
    <property type="molecule type" value="Genomic_DNA"/>
</dbReference>
<dbReference type="Pfam" id="PF14759">
    <property type="entry name" value="Reductase_C"/>
    <property type="match status" value="1"/>
</dbReference>
<dbReference type="AlphaFoldDB" id="A0A3L7IS64"/>
<keyword evidence="3" id="KW-0274">FAD</keyword>
<dbReference type="Proteomes" id="UP000282460">
    <property type="component" value="Unassembled WGS sequence"/>
</dbReference>
<dbReference type="Pfam" id="PF07992">
    <property type="entry name" value="Pyr_redox_2"/>
    <property type="match status" value="1"/>
</dbReference>
<keyword evidence="4" id="KW-0560">Oxidoreductase</keyword>
<comment type="caution">
    <text evidence="7">The sequence shown here is derived from an EMBL/GenBank/DDBJ whole genome shotgun (WGS) entry which is preliminary data.</text>
</comment>
<dbReference type="InterPro" id="IPR036188">
    <property type="entry name" value="FAD/NAD-bd_sf"/>
</dbReference>
<comment type="cofactor">
    <cofactor evidence="1">
        <name>FAD</name>
        <dbReference type="ChEBI" id="CHEBI:57692"/>
    </cofactor>
</comment>
<evidence type="ECO:0000256" key="1">
    <source>
        <dbReference type="ARBA" id="ARBA00001974"/>
    </source>
</evidence>
<evidence type="ECO:0000256" key="3">
    <source>
        <dbReference type="ARBA" id="ARBA00022827"/>
    </source>
</evidence>
<dbReference type="OrthoDB" id="1145at2"/>